<organism evidence="7 8">
    <name type="scientific">Streptomyces viridosporus T7A</name>
    <dbReference type="NCBI Taxonomy" id="665577"/>
    <lineage>
        <taxon>Bacteria</taxon>
        <taxon>Bacillati</taxon>
        <taxon>Actinomycetota</taxon>
        <taxon>Actinomycetes</taxon>
        <taxon>Kitasatosporales</taxon>
        <taxon>Streptomycetaceae</taxon>
        <taxon>Streptomyces</taxon>
    </lineage>
</organism>
<feature type="domain" description="FAD dependent oxidoreductase" evidence="6">
    <location>
        <begin position="6"/>
        <end position="401"/>
    </location>
</feature>
<evidence type="ECO:0000256" key="4">
    <source>
        <dbReference type="ARBA" id="ARBA00023002"/>
    </source>
</evidence>
<keyword evidence="8" id="KW-1185">Reference proteome</keyword>
<evidence type="ECO:0000256" key="1">
    <source>
        <dbReference type="ARBA" id="ARBA00001974"/>
    </source>
</evidence>
<dbReference type="Gene3D" id="3.50.50.60">
    <property type="entry name" value="FAD/NAD(P)-binding domain"/>
    <property type="match status" value="1"/>
</dbReference>
<dbReference type="SUPFAM" id="SSF51905">
    <property type="entry name" value="FAD/NAD(P)-binding domain"/>
    <property type="match status" value="1"/>
</dbReference>
<dbReference type="InterPro" id="IPR036188">
    <property type="entry name" value="FAD/NAD-bd_sf"/>
</dbReference>
<evidence type="ECO:0000256" key="2">
    <source>
        <dbReference type="ARBA" id="ARBA00022630"/>
    </source>
</evidence>
<name>A0ABX6AM16_STRVD</name>
<sequence length="411" mass="44021">MADETVGIVGAGIVGLATGREIALRRPGTRVVVLEKEREVAVHQTGHNSGVVHAGIYYSPGSLKAALCVRGVSLLREYCQERGLPYREIGKLVMAVREDELGRMENLYERAGNNHVPELRKISREEIREIEPHAGGIAALHSPRTAITDYRAIARAFAQDIEASGGEVRLGFPVTSVTRVPGGIEVAGTPAGASPADGPERVRVDRLILCAGLHSDTVARLAGDGGDPRIVPFRGEYMLLRPDRTHLVNGLLYPVPDPRYPFLGVHFTPRVDGSVEVGPNAVLALAREGYSLGRISFEDLVGLAAHPGVWRMAARHWRTGLKEYRGSLSKAAFMKDAGLYVPEVGTADVVRGGAGVRAQALDRDGTLVDDFRIHTAGRVTAVRNAPSPAATASLAIAEHIVGAVYDGRNDV</sequence>
<evidence type="ECO:0000256" key="3">
    <source>
        <dbReference type="ARBA" id="ARBA00022827"/>
    </source>
</evidence>
<keyword evidence="3" id="KW-0274">FAD</keyword>
<evidence type="ECO:0000256" key="5">
    <source>
        <dbReference type="ARBA" id="ARBA00037941"/>
    </source>
</evidence>
<comment type="cofactor">
    <cofactor evidence="1">
        <name>FAD</name>
        <dbReference type="ChEBI" id="CHEBI:57692"/>
    </cofactor>
</comment>
<dbReference type="InterPro" id="IPR006076">
    <property type="entry name" value="FAD-dep_OxRdtase"/>
</dbReference>
<comment type="similarity">
    <text evidence="5">Belongs to the L2HGDH family.</text>
</comment>
<evidence type="ECO:0000313" key="8">
    <source>
        <dbReference type="Proteomes" id="UP000327143"/>
    </source>
</evidence>
<evidence type="ECO:0000259" key="6">
    <source>
        <dbReference type="Pfam" id="PF01266"/>
    </source>
</evidence>
<dbReference type="NCBIfam" id="NF008726">
    <property type="entry name" value="PRK11728.1"/>
    <property type="match status" value="1"/>
</dbReference>
<dbReference type="PANTHER" id="PTHR43104:SF2">
    <property type="entry name" value="L-2-HYDROXYGLUTARATE DEHYDROGENASE, MITOCHONDRIAL"/>
    <property type="match status" value="1"/>
</dbReference>
<proteinExistence type="inferred from homology"/>
<dbReference type="Proteomes" id="UP000327143">
    <property type="component" value="Chromosome"/>
</dbReference>
<gene>
    <name evidence="7" type="ORF">CP969_32675</name>
</gene>
<dbReference type="Pfam" id="PF01266">
    <property type="entry name" value="DAO"/>
    <property type="match status" value="1"/>
</dbReference>
<dbReference type="Gene3D" id="3.30.9.10">
    <property type="entry name" value="D-Amino Acid Oxidase, subunit A, domain 2"/>
    <property type="match status" value="1"/>
</dbReference>
<accession>A0ABX6AM16</accession>
<keyword evidence="2" id="KW-0285">Flavoprotein</keyword>
<protein>
    <submittedName>
        <fullName evidence="7">L-2-hydroxyglutarate oxidase</fullName>
    </submittedName>
</protein>
<keyword evidence="4" id="KW-0560">Oxidoreductase</keyword>
<evidence type="ECO:0000313" key="7">
    <source>
        <dbReference type="EMBL" id="QEU88915.1"/>
    </source>
</evidence>
<dbReference type="RefSeq" id="WP_016823612.1">
    <property type="nucleotide sequence ID" value="NZ_CP023700.1"/>
</dbReference>
<dbReference type="PANTHER" id="PTHR43104">
    <property type="entry name" value="L-2-HYDROXYGLUTARATE DEHYDROGENASE, MITOCHONDRIAL"/>
    <property type="match status" value="1"/>
</dbReference>
<reference evidence="7 8" key="1">
    <citation type="submission" date="2017-09" db="EMBL/GenBank/DDBJ databases">
        <authorList>
            <person name="Lee N."/>
            <person name="Cho B.-K."/>
        </authorList>
    </citation>
    <scope>NUCLEOTIDE SEQUENCE [LARGE SCALE GENOMIC DNA]</scope>
    <source>
        <strain evidence="7 8">ATCC 39115</strain>
    </source>
</reference>
<dbReference type="EMBL" id="CP023700">
    <property type="protein sequence ID" value="QEU88915.1"/>
    <property type="molecule type" value="Genomic_DNA"/>
</dbReference>